<evidence type="ECO:0000313" key="2">
    <source>
        <dbReference type="EMBL" id="OTP76941.1"/>
    </source>
</evidence>
<organism evidence="2 3">
    <name type="scientific">Caballeronia sordidicola</name>
    <name type="common">Burkholderia sordidicola</name>
    <dbReference type="NCBI Taxonomy" id="196367"/>
    <lineage>
        <taxon>Bacteria</taxon>
        <taxon>Pseudomonadati</taxon>
        <taxon>Pseudomonadota</taxon>
        <taxon>Betaproteobacteria</taxon>
        <taxon>Burkholderiales</taxon>
        <taxon>Burkholderiaceae</taxon>
        <taxon>Caballeronia</taxon>
    </lineage>
</organism>
<dbReference type="PANTHER" id="PTHR30348">
    <property type="entry name" value="UNCHARACTERIZED PROTEIN YECE"/>
    <property type="match status" value="1"/>
</dbReference>
<evidence type="ECO:0008006" key="4">
    <source>
        <dbReference type="Google" id="ProtNLM"/>
    </source>
</evidence>
<accession>A0A242MZT4</accession>
<dbReference type="Gene3D" id="3.20.20.410">
    <property type="entry name" value="Protein of unknown function UPF0759"/>
    <property type="match status" value="1"/>
</dbReference>
<dbReference type="Pfam" id="PF01904">
    <property type="entry name" value="DUF72"/>
    <property type="match status" value="1"/>
</dbReference>
<feature type="compositionally biased region" description="Low complexity" evidence="1">
    <location>
        <begin position="1"/>
        <end position="25"/>
    </location>
</feature>
<dbReference type="PANTHER" id="PTHR30348:SF4">
    <property type="entry name" value="DUF72 DOMAIN-CONTAINING PROTEIN"/>
    <property type="match status" value="1"/>
</dbReference>
<dbReference type="Proteomes" id="UP000194546">
    <property type="component" value="Unassembled WGS sequence"/>
</dbReference>
<sequence>MATRKTAAKTPAAKKTAPVKTAKTAKPAKDGGVIRVGIGGWTFEPWRGLFYPKDLVQKRELEYASGKLTSIEINGTFYGSQKPSTFAKWRDETPDDFVFSLKAPRFSTNRRVLSEAGESVERFLASGVLELQDKLGPINWQFATTKQFDPEDFEGFLKLLPAKVEGHPIRHAVEVRHESFRDEAFVALARKYGVAIVMSGDSDYPQIADVTAPFVYARIMGTTEGEAQGYDSAALDLWTKRARDWASGGTPKGLESVAKAAPKDTPRDVYLYVISGFKAHNPAAAMALLERLKSK</sequence>
<evidence type="ECO:0000256" key="1">
    <source>
        <dbReference type="SAM" id="MobiDB-lite"/>
    </source>
</evidence>
<dbReference type="RefSeq" id="WP_086381246.1">
    <property type="nucleotide sequence ID" value="NZ_NBTY01000055.1"/>
</dbReference>
<dbReference type="SUPFAM" id="SSF117396">
    <property type="entry name" value="TM1631-like"/>
    <property type="match status" value="1"/>
</dbReference>
<feature type="region of interest" description="Disordered" evidence="1">
    <location>
        <begin position="1"/>
        <end position="26"/>
    </location>
</feature>
<protein>
    <recommendedName>
        <fullName evidence="4">DUF72 domain-containing protein</fullName>
    </recommendedName>
</protein>
<dbReference type="EMBL" id="NBTY01000055">
    <property type="protein sequence ID" value="OTP76941.1"/>
    <property type="molecule type" value="Genomic_DNA"/>
</dbReference>
<comment type="caution">
    <text evidence="2">The sequence shown here is derived from an EMBL/GenBank/DDBJ whole genome shotgun (WGS) entry which is preliminary data.</text>
</comment>
<name>A0A242MZT4_CABSO</name>
<gene>
    <name evidence="2" type="ORF">PAMC26510_11080</name>
</gene>
<reference evidence="2 3" key="1">
    <citation type="submission" date="2017-03" db="EMBL/GenBank/DDBJ databases">
        <title>Genome analysis of strain PAMC 26510.</title>
        <authorList>
            <person name="Oh H.-M."/>
            <person name="Yang J.-A."/>
        </authorList>
    </citation>
    <scope>NUCLEOTIDE SEQUENCE [LARGE SCALE GENOMIC DNA]</scope>
    <source>
        <strain evidence="2 3">PAMC 26510</strain>
    </source>
</reference>
<proteinExistence type="predicted"/>
<dbReference type="InterPro" id="IPR036520">
    <property type="entry name" value="UPF0759_sf"/>
</dbReference>
<evidence type="ECO:0000313" key="3">
    <source>
        <dbReference type="Proteomes" id="UP000194546"/>
    </source>
</evidence>
<dbReference type="AlphaFoldDB" id="A0A242MZT4"/>
<dbReference type="InterPro" id="IPR002763">
    <property type="entry name" value="DUF72"/>
</dbReference>